<sequence>MAKRSKQYDYDLSEVKRLIGDTDKNYREISAETGCPYASVVYHGRKIRGRVNRTRNVEAHEISPQLLQPIDEEVKEERSIMSGGTNLSISRNNVLIEDAEREAARMIKAAHALGLNKINITIEK</sequence>
<evidence type="ECO:0000313" key="2">
    <source>
        <dbReference type="Proteomes" id="UP000192527"/>
    </source>
</evidence>
<protein>
    <submittedName>
        <fullName evidence="1">Uncharacterized protein</fullName>
    </submittedName>
</protein>
<gene>
    <name evidence="1" type="ORF">HM131_04665</name>
</gene>
<keyword evidence="2" id="KW-1185">Reference proteome</keyword>
<accession>A0A1W5ZS76</accession>
<dbReference type="RefSeq" id="WP_085028439.1">
    <property type="nucleotide sequence ID" value="NZ_CP020772.1"/>
</dbReference>
<dbReference type="Proteomes" id="UP000192527">
    <property type="component" value="Chromosome"/>
</dbReference>
<proteinExistence type="predicted"/>
<organism evidence="1 2">
    <name type="scientific">Halobacillus mangrovi</name>
    <dbReference type="NCBI Taxonomy" id="402384"/>
    <lineage>
        <taxon>Bacteria</taxon>
        <taxon>Bacillati</taxon>
        <taxon>Bacillota</taxon>
        <taxon>Bacilli</taxon>
        <taxon>Bacillales</taxon>
        <taxon>Bacillaceae</taxon>
        <taxon>Halobacillus</taxon>
    </lineage>
</organism>
<reference evidence="1 2" key="1">
    <citation type="submission" date="2017-04" db="EMBL/GenBank/DDBJ databases">
        <title>The whole genome sequencing and assembly of Halobacillus mangrovi strain.</title>
        <authorList>
            <person name="Lee S.-J."/>
            <person name="Park M.-K."/>
            <person name="Kim J.-Y."/>
            <person name="Lee Y.-J."/>
            <person name="Yi H."/>
            <person name="Bahn Y.-S."/>
            <person name="Kim J.F."/>
            <person name="Lee D.-W."/>
        </authorList>
    </citation>
    <scope>NUCLEOTIDE SEQUENCE [LARGE SCALE GENOMIC DNA]</scope>
    <source>
        <strain evidence="1 2">KTB 131</strain>
    </source>
</reference>
<dbReference type="KEGG" id="hmn:HM131_04665"/>
<dbReference type="OrthoDB" id="2968940at2"/>
<dbReference type="EMBL" id="CP020772">
    <property type="protein sequence ID" value="ARI76170.1"/>
    <property type="molecule type" value="Genomic_DNA"/>
</dbReference>
<evidence type="ECO:0000313" key="1">
    <source>
        <dbReference type="EMBL" id="ARI76170.1"/>
    </source>
</evidence>
<name>A0A1W5ZS76_9BACI</name>
<dbReference type="AlphaFoldDB" id="A0A1W5ZS76"/>